<dbReference type="AlphaFoldDB" id="A0A9K3LR32"/>
<gene>
    <name evidence="2" type="ORF">IV203_029679</name>
</gene>
<evidence type="ECO:0000256" key="1">
    <source>
        <dbReference type="SAM" id="MobiDB-lite"/>
    </source>
</evidence>
<proteinExistence type="predicted"/>
<feature type="region of interest" description="Disordered" evidence="1">
    <location>
        <begin position="195"/>
        <end position="242"/>
    </location>
</feature>
<dbReference type="Proteomes" id="UP000693970">
    <property type="component" value="Unassembled WGS sequence"/>
</dbReference>
<name>A0A9K3LR32_9STRA</name>
<reference evidence="2" key="2">
    <citation type="submission" date="2021-04" db="EMBL/GenBank/DDBJ databases">
        <authorList>
            <person name="Podell S."/>
        </authorList>
    </citation>
    <scope>NUCLEOTIDE SEQUENCE</scope>
    <source>
        <strain evidence="2">Hildebrandi</strain>
    </source>
</reference>
<evidence type="ECO:0000313" key="2">
    <source>
        <dbReference type="EMBL" id="KAG7367009.1"/>
    </source>
</evidence>
<feature type="region of interest" description="Disordered" evidence="1">
    <location>
        <begin position="1"/>
        <end position="77"/>
    </location>
</feature>
<reference evidence="2" key="1">
    <citation type="journal article" date="2021" name="Sci. Rep.">
        <title>Diploid genomic architecture of Nitzschia inconspicua, an elite biomass production diatom.</title>
        <authorList>
            <person name="Oliver A."/>
            <person name="Podell S."/>
            <person name="Pinowska A."/>
            <person name="Traller J.C."/>
            <person name="Smith S.R."/>
            <person name="McClure R."/>
            <person name="Beliaev A."/>
            <person name="Bohutskyi P."/>
            <person name="Hill E.A."/>
            <person name="Rabines A."/>
            <person name="Zheng H."/>
            <person name="Allen L.Z."/>
            <person name="Kuo A."/>
            <person name="Grigoriev I.V."/>
            <person name="Allen A.E."/>
            <person name="Hazlebeck D."/>
            <person name="Allen E.E."/>
        </authorList>
    </citation>
    <scope>NUCLEOTIDE SEQUENCE</scope>
    <source>
        <strain evidence="2">Hildebrandi</strain>
    </source>
</reference>
<evidence type="ECO:0000313" key="3">
    <source>
        <dbReference type="Proteomes" id="UP000693970"/>
    </source>
</evidence>
<dbReference type="EMBL" id="JAGRRH010000007">
    <property type="protein sequence ID" value="KAG7367009.1"/>
    <property type="molecule type" value="Genomic_DNA"/>
</dbReference>
<accession>A0A9K3LR32</accession>
<feature type="compositionally biased region" description="Basic and acidic residues" evidence="1">
    <location>
        <begin position="215"/>
        <end position="226"/>
    </location>
</feature>
<feature type="compositionally biased region" description="Low complexity" evidence="1">
    <location>
        <begin position="34"/>
        <end position="56"/>
    </location>
</feature>
<protein>
    <submittedName>
        <fullName evidence="2">Uncharacterized protein</fullName>
    </submittedName>
</protein>
<feature type="region of interest" description="Disordered" evidence="1">
    <location>
        <begin position="157"/>
        <end position="177"/>
    </location>
</feature>
<organism evidence="2 3">
    <name type="scientific">Nitzschia inconspicua</name>
    <dbReference type="NCBI Taxonomy" id="303405"/>
    <lineage>
        <taxon>Eukaryota</taxon>
        <taxon>Sar</taxon>
        <taxon>Stramenopiles</taxon>
        <taxon>Ochrophyta</taxon>
        <taxon>Bacillariophyta</taxon>
        <taxon>Bacillariophyceae</taxon>
        <taxon>Bacillariophycidae</taxon>
        <taxon>Bacillariales</taxon>
        <taxon>Bacillariaceae</taxon>
        <taxon>Nitzschia</taxon>
    </lineage>
</organism>
<comment type="caution">
    <text evidence="2">The sequence shown here is derived from an EMBL/GenBank/DDBJ whole genome shotgun (WGS) entry which is preliminary data.</text>
</comment>
<feature type="compositionally biased region" description="Polar residues" evidence="1">
    <location>
        <begin position="57"/>
        <end position="68"/>
    </location>
</feature>
<sequence>MSNRKLNSRPITDFFTPVKKTQDETVATQHHAATNITTTSTSSPSPSSLVTNPLSTRTGGPSSRVVTTQKKRKDPPVVPNTTLDASVSSTFLPRKQVEISAMYNQEAEVEVVLEEEELEEEEEDSIWQSLDARTTATIANGMNTTNKFDSCVVVGNATVSSPNGNKKKSRASSSNRCSPLEPFAQYISYQDDLSITDDDELDQKPRAKGPFLSLSEHDREIMDDKIPQASIEFDQHQEEEEE</sequence>
<keyword evidence="3" id="KW-1185">Reference proteome</keyword>